<keyword evidence="8 9" id="KW-0012">Acyltransferase</keyword>
<dbReference type="Proteomes" id="UP000199283">
    <property type="component" value="Unassembled WGS sequence"/>
</dbReference>
<feature type="transmembrane region" description="Helical" evidence="9">
    <location>
        <begin position="78"/>
        <end position="101"/>
    </location>
</feature>
<feature type="transmembrane region" description="Helical" evidence="9">
    <location>
        <begin position="456"/>
        <end position="478"/>
    </location>
</feature>
<keyword evidence="7 9" id="KW-0472">Membrane</keyword>
<evidence type="ECO:0000256" key="7">
    <source>
        <dbReference type="ARBA" id="ARBA00023136"/>
    </source>
</evidence>
<reference evidence="11 12" key="1">
    <citation type="submission" date="2016-10" db="EMBL/GenBank/DDBJ databases">
        <authorList>
            <person name="de Groot N.N."/>
        </authorList>
    </citation>
    <scope>NUCLEOTIDE SEQUENCE [LARGE SCALE GENOMIC DNA]</scope>
    <source>
        <strain evidence="11 12">DSM 14858</strain>
    </source>
</reference>
<dbReference type="STRING" id="188906.SAMN04488526_1307"/>
<accession>A0A1H7JCK2</accession>
<dbReference type="EMBL" id="FNZQ01000001">
    <property type="protein sequence ID" value="SEK71627.1"/>
    <property type="molecule type" value="Genomic_DNA"/>
</dbReference>
<dbReference type="GO" id="GO:0042158">
    <property type="term" value="P:lipoprotein biosynthetic process"/>
    <property type="evidence" value="ECO:0007669"/>
    <property type="project" value="UniProtKB-UniRule"/>
</dbReference>
<dbReference type="PROSITE" id="PS50263">
    <property type="entry name" value="CN_HYDROLASE"/>
    <property type="match status" value="1"/>
</dbReference>
<keyword evidence="11" id="KW-0449">Lipoprotein</keyword>
<name>A0A1H7JCK2_9RHOB</name>
<keyword evidence="12" id="KW-1185">Reference proteome</keyword>
<dbReference type="GO" id="GO:0016410">
    <property type="term" value="F:N-acyltransferase activity"/>
    <property type="evidence" value="ECO:0007669"/>
    <property type="project" value="UniProtKB-UniRule"/>
</dbReference>
<dbReference type="GO" id="GO:0005886">
    <property type="term" value="C:plasma membrane"/>
    <property type="evidence" value="ECO:0007669"/>
    <property type="project" value="UniProtKB-SubCell"/>
</dbReference>
<keyword evidence="3 9" id="KW-1003">Cell membrane</keyword>
<dbReference type="Pfam" id="PF20154">
    <property type="entry name" value="LNT_N"/>
    <property type="match status" value="1"/>
</dbReference>
<evidence type="ECO:0000256" key="4">
    <source>
        <dbReference type="ARBA" id="ARBA00022679"/>
    </source>
</evidence>
<comment type="pathway">
    <text evidence="9">Protein modification; lipoprotein biosynthesis (N-acyl transfer).</text>
</comment>
<evidence type="ECO:0000313" key="12">
    <source>
        <dbReference type="Proteomes" id="UP000199283"/>
    </source>
</evidence>
<keyword evidence="5 9" id="KW-0812">Transmembrane</keyword>
<feature type="transmembrane region" description="Helical" evidence="9">
    <location>
        <begin position="48"/>
        <end position="66"/>
    </location>
</feature>
<feature type="transmembrane region" description="Helical" evidence="9">
    <location>
        <begin position="108"/>
        <end position="127"/>
    </location>
</feature>
<evidence type="ECO:0000256" key="2">
    <source>
        <dbReference type="ARBA" id="ARBA00010065"/>
    </source>
</evidence>
<dbReference type="RefSeq" id="WP_092760801.1">
    <property type="nucleotide sequence ID" value="NZ_FNZQ01000001.1"/>
</dbReference>
<evidence type="ECO:0000256" key="6">
    <source>
        <dbReference type="ARBA" id="ARBA00022989"/>
    </source>
</evidence>
<evidence type="ECO:0000256" key="8">
    <source>
        <dbReference type="ARBA" id="ARBA00023315"/>
    </source>
</evidence>
<sequence length="492" mass="52227">MRHLHHLLPVLAGLAAALGQAPWELWWLALPAYVVGIYSITVARWPFLAGLLFGMAHFALALNWIIEPFLVDAALTGWLAPFALLGFSLGFGLFWAVAGWLGMRLSGGPIGVGVALAGAELLRSYVLTGFPWGLPGHILIGSPALTASAYVGAHGLGLMVLLGAALIAARTPVRMASGVAIWLLPFGLALTLPDAPAVPDDAPVIRLVQPNAPQSQKWDPDFIYVFFQRGLAETAAAPLGRAPDAVVWPETSLPQLLRYSDDLRPVIATAAGGKPVVIGAQRYGEDGRPRNSVVMLTGEGGDVAQVQDKFRLVPFGEYLPLKGFFEMFGLGPLAAQLAGGFVPGDGPVLMDLPEIGTVLPLICYETIFPQILRQVDRPKAILNLTNDAWFGANAGPQQHLALARLRSAESGLPLLRAANTGVSAVIDARGNILGSLPLGEAGHLDAALPPALPPTLYIMTGDWAALMVLLLLTAFLLWHRVRNPVALVRNPT</sequence>
<evidence type="ECO:0000256" key="5">
    <source>
        <dbReference type="ARBA" id="ARBA00022692"/>
    </source>
</evidence>
<proteinExistence type="inferred from homology"/>
<dbReference type="InterPro" id="IPR003010">
    <property type="entry name" value="C-N_Hydrolase"/>
</dbReference>
<dbReference type="InterPro" id="IPR036526">
    <property type="entry name" value="C-N_Hydrolase_sf"/>
</dbReference>
<organism evidence="11 12">
    <name type="scientific">Jannaschia helgolandensis</name>
    <dbReference type="NCBI Taxonomy" id="188906"/>
    <lineage>
        <taxon>Bacteria</taxon>
        <taxon>Pseudomonadati</taxon>
        <taxon>Pseudomonadota</taxon>
        <taxon>Alphaproteobacteria</taxon>
        <taxon>Rhodobacterales</taxon>
        <taxon>Roseobacteraceae</taxon>
        <taxon>Jannaschia</taxon>
    </lineage>
</organism>
<comment type="subcellular location">
    <subcellularLocation>
        <location evidence="1 9">Cell membrane</location>
        <topology evidence="1 9">Multi-pass membrane protein</topology>
    </subcellularLocation>
</comment>
<keyword evidence="6 9" id="KW-1133">Transmembrane helix</keyword>
<dbReference type="Pfam" id="PF00795">
    <property type="entry name" value="CN_hydrolase"/>
    <property type="match status" value="1"/>
</dbReference>
<evidence type="ECO:0000256" key="1">
    <source>
        <dbReference type="ARBA" id="ARBA00004651"/>
    </source>
</evidence>
<dbReference type="PANTHER" id="PTHR38686:SF1">
    <property type="entry name" value="APOLIPOPROTEIN N-ACYLTRANSFERASE"/>
    <property type="match status" value="1"/>
</dbReference>
<keyword evidence="4 9" id="KW-0808">Transferase</keyword>
<feature type="transmembrane region" description="Helical" evidence="9">
    <location>
        <begin position="25"/>
        <end position="41"/>
    </location>
</feature>
<protein>
    <recommendedName>
        <fullName evidence="9">Apolipoprotein N-acyltransferase</fullName>
        <shortName evidence="9">ALP N-acyltransferase</shortName>
        <ecNumber evidence="9">2.3.1.269</ecNumber>
    </recommendedName>
</protein>
<evidence type="ECO:0000256" key="3">
    <source>
        <dbReference type="ARBA" id="ARBA00022475"/>
    </source>
</evidence>
<feature type="transmembrane region" description="Helical" evidence="9">
    <location>
        <begin position="175"/>
        <end position="192"/>
    </location>
</feature>
<dbReference type="SUPFAM" id="SSF56317">
    <property type="entry name" value="Carbon-nitrogen hydrolase"/>
    <property type="match status" value="1"/>
</dbReference>
<dbReference type="UniPathway" id="UPA00666"/>
<dbReference type="PANTHER" id="PTHR38686">
    <property type="entry name" value="APOLIPOPROTEIN N-ACYLTRANSFERASE"/>
    <property type="match status" value="1"/>
</dbReference>
<comment type="function">
    <text evidence="9">Catalyzes the phospholipid dependent N-acylation of the N-terminal cysteine of apolipoprotein, the last step in lipoprotein maturation.</text>
</comment>
<dbReference type="Gene3D" id="3.60.110.10">
    <property type="entry name" value="Carbon-nitrogen hydrolase"/>
    <property type="match status" value="1"/>
</dbReference>
<feature type="domain" description="CN hydrolase" evidence="10">
    <location>
        <begin position="208"/>
        <end position="450"/>
    </location>
</feature>
<dbReference type="InterPro" id="IPR045378">
    <property type="entry name" value="LNT_N"/>
</dbReference>
<evidence type="ECO:0000259" key="10">
    <source>
        <dbReference type="PROSITE" id="PS50263"/>
    </source>
</evidence>
<evidence type="ECO:0000256" key="9">
    <source>
        <dbReference type="HAMAP-Rule" id="MF_01148"/>
    </source>
</evidence>
<comment type="similarity">
    <text evidence="2 9">Belongs to the CN hydrolase family. Apolipoprotein N-acyltransferase subfamily.</text>
</comment>
<gene>
    <name evidence="9" type="primary">lnt</name>
    <name evidence="11" type="ORF">SAMN04488526_1307</name>
</gene>
<dbReference type="AlphaFoldDB" id="A0A1H7JCK2"/>
<dbReference type="InterPro" id="IPR004563">
    <property type="entry name" value="Apolipo_AcylTrfase"/>
</dbReference>
<dbReference type="OrthoDB" id="9804277at2"/>
<dbReference type="CDD" id="cd07571">
    <property type="entry name" value="ALP_N-acyl_transferase"/>
    <property type="match status" value="1"/>
</dbReference>
<dbReference type="NCBIfam" id="TIGR00546">
    <property type="entry name" value="lnt"/>
    <property type="match status" value="1"/>
</dbReference>
<dbReference type="EC" id="2.3.1.269" evidence="9"/>
<evidence type="ECO:0000313" key="11">
    <source>
        <dbReference type="EMBL" id="SEK71627.1"/>
    </source>
</evidence>
<feature type="transmembrane region" description="Helical" evidence="9">
    <location>
        <begin position="147"/>
        <end position="168"/>
    </location>
</feature>
<dbReference type="HAMAP" id="MF_01148">
    <property type="entry name" value="Lnt"/>
    <property type="match status" value="1"/>
</dbReference>
<comment type="catalytic activity">
    <reaction evidence="9">
        <text>N-terminal S-1,2-diacyl-sn-glyceryl-L-cysteinyl-[lipoprotein] + a glycerophospholipid = N-acyl-S-1,2-diacyl-sn-glyceryl-L-cysteinyl-[lipoprotein] + a 2-acyl-sn-glycero-3-phospholipid + H(+)</text>
        <dbReference type="Rhea" id="RHEA:48228"/>
        <dbReference type="Rhea" id="RHEA-COMP:14681"/>
        <dbReference type="Rhea" id="RHEA-COMP:14684"/>
        <dbReference type="ChEBI" id="CHEBI:15378"/>
        <dbReference type="ChEBI" id="CHEBI:136912"/>
        <dbReference type="ChEBI" id="CHEBI:140656"/>
        <dbReference type="ChEBI" id="CHEBI:140657"/>
        <dbReference type="ChEBI" id="CHEBI:140660"/>
        <dbReference type="EC" id="2.3.1.269"/>
    </reaction>
</comment>